<dbReference type="PROSITE" id="PS51192">
    <property type="entry name" value="HELICASE_ATP_BIND_1"/>
    <property type="match status" value="1"/>
</dbReference>
<dbReference type="EnsemblMetazoa" id="CLYHEMT022092.1">
    <property type="protein sequence ID" value="CLYHEMP022092.1"/>
    <property type="gene ID" value="CLYHEMG022092"/>
</dbReference>
<evidence type="ECO:0000259" key="10">
    <source>
        <dbReference type="PROSITE" id="PS51192"/>
    </source>
</evidence>
<evidence type="ECO:0000313" key="12">
    <source>
        <dbReference type="EnsemblMetazoa" id="CLYHEMP022092.1"/>
    </source>
</evidence>
<dbReference type="SUPFAM" id="SSF52540">
    <property type="entry name" value="P-loop containing nucleoside triphosphate hydrolases"/>
    <property type="match status" value="1"/>
</dbReference>
<dbReference type="InterPro" id="IPR014001">
    <property type="entry name" value="Helicase_ATP-bd"/>
</dbReference>
<keyword evidence="13" id="KW-1185">Reference proteome</keyword>
<dbReference type="GO" id="GO:0005737">
    <property type="term" value="C:cytoplasm"/>
    <property type="evidence" value="ECO:0007669"/>
    <property type="project" value="TreeGrafter"/>
</dbReference>
<name>A0A7M5XF87_9CNID</name>
<dbReference type="Proteomes" id="UP000594262">
    <property type="component" value="Unplaced"/>
</dbReference>
<dbReference type="GO" id="GO:0000724">
    <property type="term" value="P:double-strand break repair via homologous recombination"/>
    <property type="evidence" value="ECO:0007669"/>
    <property type="project" value="TreeGrafter"/>
</dbReference>
<evidence type="ECO:0000256" key="5">
    <source>
        <dbReference type="ARBA" id="ARBA00023235"/>
    </source>
</evidence>
<feature type="domain" description="Helicase C-terminal" evidence="11">
    <location>
        <begin position="244"/>
        <end position="426"/>
    </location>
</feature>
<dbReference type="EC" id="5.6.2.4" evidence="8"/>
<keyword evidence="2" id="KW-0547">Nucleotide-binding</keyword>
<keyword evidence="3" id="KW-0067">ATP-binding</keyword>
<evidence type="ECO:0000256" key="9">
    <source>
        <dbReference type="ARBA" id="ARBA00044542"/>
    </source>
</evidence>
<dbReference type="InterPro" id="IPR011545">
    <property type="entry name" value="DEAD/DEAH_box_helicase_dom"/>
</dbReference>
<dbReference type="PANTHER" id="PTHR13710">
    <property type="entry name" value="DNA HELICASE RECQ FAMILY MEMBER"/>
    <property type="match status" value="1"/>
</dbReference>
<feature type="domain" description="Helicase ATP-binding" evidence="10">
    <location>
        <begin position="40"/>
        <end position="222"/>
    </location>
</feature>
<keyword evidence="6" id="KW-0539">Nucleus</keyword>
<protein>
    <recommendedName>
        <fullName evidence="8">DNA 3'-5' helicase</fullName>
        <ecNumber evidence="8">5.6.2.4</ecNumber>
    </recommendedName>
    <alternativeName>
        <fullName evidence="9">DNA 3'-5' helicase BLM</fullName>
    </alternativeName>
</protein>
<evidence type="ECO:0000256" key="1">
    <source>
        <dbReference type="ARBA" id="ARBA00005446"/>
    </source>
</evidence>
<comment type="catalytic activity">
    <reaction evidence="7">
        <text>Couples ATP hydrolysis with the unwinding of duplex DNA by translocating in the 3'-5' direction.</text>
        <dbReference type="EC" id="5.6.2.4"/>
    </reaction>
</comment>
<dbReference type="GO" id="GO:0005634">
    <property type="term" value="C:nucleus"/>
    <property type="evidence" value="ECO:0007669"/>
    <property type="project" value="TreeGrafter"/>
</dbReference>
<accession>A0A7M5XF87</accession>
<dbReference type="GO" id="GO:0043138">
    <property type="term" value="F:3'-5' DNA helicase activity"/>
    <property type="evidence" value="ECO:0007669"/>
    <property type="project" value="UniProtKB-EC"/>
</dbReference>
<dbReference type="GO" id="GO:0009378">
    <property type="term" value="F:four-way junction helicase activity"/>
    <property type="evidence" value="ECO:0007669"/>
    <property type="project" value="TreeGrafter"/>
</dbReference>
<proteinExistence type="inferred from homology"/>
<dbReference type="OrthoDB" id="5985619at2759"/>
<evidence type="ECO:0000313" key="13">
    <source>
        <dbReference type="Proteomes" id="UP000594262"/>
    </source>
</evidence>
<evidence type="ECO:0000256" key="3">
    <source>
        <dbReference type="ARBA" id="ARBA00022840"/>
    </source>
</evidence>
<evidence type="ECO:0000259" key="11">
    <source>
        <dbReference type="PROSITE" id="PS51194"/>
    </source>
</evidence>
<comment type="similarity">
    <text evidence="1">Belongs to the helicase family. RecQ subfamily.</text>
</comment>
<dbReference type="GO" id="GO:0005524">
    <property type="term" value="F:ATP binding"/>
    <property type="evidence" value="ECO:0007669"/>
    <property type="project" value="UniProtKB-KW"/>
</dbReference>
<dbReference type="Pfam" id="PF00270">
    <property type="entry name" value="DEAD"/>
    <property type="match status" value="1"/>
</dbReference>
<organism evidence="12 13">
    <name type="scientific">Clytia hemisphaerica</name>
    <dbReference type="NCBI Taxonomy" id="252671"/>
    <lineage>
        <taxon>Eukaryota</taxon>
        <taxon>Metazoa</taxon>
        <taxon>Cnidaria</taxon>
        <taxon>Hydrozoa</taxon>
        <taxon>Hydroidolina</taxon>
        <taxon>Leptothecata</taxon>
        <taxon>Obeliida</taxon>
        <taxon>Clytiidae</taxon>
        <taxon>Clytia</taxon>
    </lineage>
</organism>
<dbReference type="GO" id="GO:0005694">
    <property type="term" value="C:chromosome"/>
    <property type="evidence" value="ECO:0007669"/>
    <property type="project" value="TreeGrafter"/>
</dbReference>
<dbReference type="AlphaFoldDB" id="A0A7M5XF87"/>
<evidence type="ECO:0000256" key="6">
    <source>
        <dbReference type="ARBA" id="ARBA00023242"/>
    </source>
</evidence>
<reference evidence="12" key="1">
    <citation type="submission" date="2021-01" db="UniProtKB">
        <authorList>
            <consortium name="EnsemblMetazoa"/>
        </authorList>
    </citation>
    <scope>IDENTIFICATION</scope>
</reference>
<evidence type="ECO:0000256" key="2">
    <source>
        <dbReference type="ARBA" id="ARBA00022741"/>
    </source>
</evidence>
<dbReference type="InterPro" id="IPR027417">
    <property type="entry name" value="P-loop_NTPase"/>
</dbReference>
<dbReference type="Pfam" id="PF00271">
    <property type="entry name" value="Helicase_C"/>
    <property type="match status" value="1"/>
</dbReference>
<sequence length="481" mass="55204">MEVCGDKVCADALEVLKKKFGISSLKDYQTDFFKTFHHHLQQQQRVPDFFIAQPTGHGKSLLFQGISCFLGHLALGQVQPSSTTALVICPINALIEDQVALMAKRDIIAKRWTHDMCAKDLECVDVLFTSPETILSDSSRDLLKKKDVIKTICAVFVDESHCIEKWGTSSDKRRAAFRESFSQLAEVRSLLAKPIPFVAMMATAMRRTRDFIIANLQMYQPKLYIRSPGKQNITYTLHTVNHKNVDKIFQPLIEELRIHKYDCERVVIFSNRDNVVDIFGSFDYILREEYPMYETRPYAMYHSTTEEPIKKHIVESFQDPNGTIRILMATIAFGMGIDCKNLHQVIHFGPPADLDSYFQESGRAGRDGKQSVALLLRYPKSFIRNSSETIKEYCLLEDKCRRQMLLKLYDSSEKIPEITPQHNCCDFCYQSCDCGDCHLPKHFIDVDEIKPIIDVDEEVVVEEDTECFEKEDSGNEIDSDE</sequence>
<dbReference type="PANTHER" id="PTHR13710:SF153">
    <property type="entry name" value="RECQ-LIKE DNA HELICASE BLM"/>
    <property type="match status" value="1"/>
</dbReference>
<evidence type="ECO:0000256" key="7">
    <source>
        <dbReference type="ARBA" id="ARBA00034617"/>
    </source>
</evidence>
<evidence type="ECO:0000256" key="4">
    <source>
        <dbReference type="ARBA" id="ARBA00023125"/>
    </source>
</evidence>
<keyword evidence="5" id="KW-0413">Isomerase</keyword>
<dbReference type="SMART" id="SM00487">
    <property type="entry name" value="DEXDc"/>
    <property type="match status" value="1"/>
</dbReference>
<keyword evidence="4" id="KW-0238">DNA-binding</keyword>
<evidence type="ECO:0000256" key="8">
    <source>
        <dbReference type="ARBA" id="ARBA00034808"/>
    </source>
</evidence>
<dbReference type="SMART" id="SM00490">
    <property type="entry name" value="HELICc"/>
    <property type="match status" value="1"/>
</dbReference>
<dbReference type="PROSITE" id="PS51194">
    <property type="entry name" value="HELICASE_CTER"/>
    <property type="match status" value="1"/>
</dbReference>
<dbReference type="GO" id="GO:0003677">
    <property type="term" value="F:DNA binding"/>
    <property type="evidence" value="ECO:0007669"/>
    <property type="project" value="UniProtKB-KW"/>
</dbReference>
<dbReference type="InterPro" id="IPR001650">
    <property type="entry name" value="Helicase_C-like"/>
</dbReference>
<dbReference type="Gene3D" id="3.40.50.300">
    <property type="entry name" value="P-loop containing nucleotide triphosphate hydrolases"/>
    <property type="match status" value="2"/>
</dbReference>